<dbReference type="InterPro" id="IPR001680">
    <property type="entry name" value="WD40_rpt"/>
</dbReference>
<dbReference type="SMART" id="SM01302">
    <property type="entry name" value="Raptor_N"/>
    <property type="match status" value="1"/>
</dbReference>
<dbReference type="VEuPathDB" id="FungiDB:B1J91_M13409g"/>
<dbReference type="GO" id="GO:0031139">
    <property type="term" value="P:positive regulation of conjugation with cellular fusion"/>
    <property type="evidence" value="ECO:0007669"/>
    <property type="project" value="EnsemblFungi"/>
</dbReference>
<sequence length="1543" mass="174743">MPDYYGPEPLRPLNVTMRHGFEEQYLSEQLLESMADDFLFYFDDKRHRTSGNPTPEEVKSEDAEHYYQPIQDWKIIKDRQKTVSAALLLCLNLGVDPPDVIKTHPSARVEAWVDPLSFQDSKKAIEQIGKNLQAQYETLSLRTRYKQSLDPCVEDVKRFCNSLRRQSKDDRILFHYNGHGVPQPTPSGEIWVFNRGYTQYIPVSLYDLQTWLGAPCVFVYDCSSAGNIVANFQKFVEKRIRDEEAGNPDNAAPSPSSAYKQCFQLASCRADELLLMSPELPADLFTCCLTCPIEISVKVFLMQSELKDTKYRIFFETPTYGSGAKQTSKKSSFRSNIPAVNIPGILSDRRTPLGELNWIFTAITDTIAWTSLPRPLFKKLFRHDLMIAALFRNFLLAKRIMPWYNCHPISDPELPDSVATHPMWDVWDLAMDEVLGKLVEDLKHNESSQNLESQLILQQQESLANQTQKNPQSNSNDHRPESIRTESRFTTGNLSTMSLANHPALNTITRKTQAAALNLTRPANQQQYTGFFEQNLTAFELWLKYSSNVRNPPEQLPIVLQVLLSQVHRIRALVLLSRFLDLGPWAVYLSLSIGIFPYVLKLLQSPAQELKPILVFIWARIMSIDYKNTQADLIKEKGYMYFVSILAPDWRVSPSITAGPSFSNGGISMSTMPVMNGSRTQLYDQQNTRSQVYQSQLHTSSTTDEQKAMAAFVLASFIQDFKSGQMHCFSVELLNKLSYYILNSDVPLLRQWSILLIGLLYNENPLHKSICMTTGVMDTLVKAIKDPVPEVRTATVLALKYFISGFDDAEIIIGLQQGLEQQYQQLHTQLQYIHNNIHSQQSQTPQQHQQLEQQQSKLEQQMHHCQIRQSQLENVDLKKIKQQEIVNLIACLPLRNDGSPLVRKELAIMFSQIVYRYCNFFIVVVFQELLDEIAQSKGATFDSEEFRGKNSFTKGSVFSIIWKGLLILSADPFTEISKIAEKVIDYILLELSVHKDLGEAFSKIEAYLSARSSSLNQSGKLNFGNSQIQIVKKPIGPMNGKATIPNETIKSTKVSGISKETNGGLFSLLTNFRQRKDETGEEDENKGNILSGMSYINTPKVSLPTARAPRSHVGNSTKFPVESTFLEYSREYFQEPQMRKPEAEEAGSEAYIAKLWRQKRNEGIIEETQKQKKLSLYGDWSNRIRSYDTKSQVKLLKFAQFENYLVSSDDRDAITVYDWDENKTLARFSNGNPFGTKVTDIKLMNEDDIPLLMVGSSDGLIKIYKNLHSVNDLQLVTAWRGLSDMLLTPRSNGLLSEWQQSRGSLLVTGDVKIIRVWDALSESLEVDIPAKTSSLFTSLTSDQVAGNIFVAGFSDGTIRVYDRRTDPRLAMVRRWRGGGGKPGAWINNVHMQRGGYRELVSGSTNGVVELWDIRHDQPVATYVDENKKDGKRDSTTMVSVQVHEHAPIFATGTKSIKLWTTSGDILSSFRNSKPIGGIGAASTFAATGIRNTLSNTSSTSAFLSQLAFHPHRMMLAAANSHDSFVNIYSCEEKRDNIYLPFFK</sequence>
<dbReference type="Gene3D" id="2.130.10.10">
    <property type="entry name" value="YVTN repeat-like/Quinoprotein amine dehydrogenase"/>
    <property type="match status" value="1"/>
</dbReference>
<dbReference type="GO" id="GO:0000329">
    <property type="term" value="C:fungal-type vacuole membrane"/>
    <property type="evidence" value="ECO:0007669"/>
    <property type="project" value="EnsemblFungi"/>
</dbReference>
<dbReference type="InterPro" id="IPR036322">
    <property type="entry name" value="WD40_repeat_dom_sf"/>
</dbReference>
<dbReference type="VEuPathDB" id="FungiDB:CAGL0M13409g"/>
<dbReference type="GO" id="GO:0071230">
    <property type="term" value="P:cellular response to amino acid stimulus"/>
    <property type="evidence" value="ECO:0007669"/>
    <property type="project" value="TreeGrafter"/>
</dbReference>
<accession>A0A0W0DQ52</accession>
<feature type="domain" description="Raptor N-terminal CASPase-like" evidence="5">
    <location>
        <begin position="79"/>
        <end position="233"/>
    </location>
</feature>
<evidence type="ECO:0000313" key="7">
    <source>
        <dbReference type="EMBL" id="KTA97373.1"/>
    </source>
</evidence>
<proteinExistence type="inferred from homology"/>
<dbReference type="PROSITE" id="PS50082">
    <property type="entry name" value="WD_REPEATS_2"/>
    <property type="match status" value="1"/>
</dbReference>
<comment type="caution">
    <text evidence="7">The sequence shown here is derived from an EMBL/GenBank/DDBJ whole genome shotgun (WGS) entry which is preliminary data.</text>
</comment>
<dbReference type="InterPro" id="IPR029347">
    <property type="entry name" value="Raptor_N"/>
</dbReference>
<dbReference type="VEuPathDB" id="FungiDB:GVI51_M13387"/>
<feature type="compositionally biased region" description="Polar residues" evidence="4">
    <location>
        <begin position="464"/>
        <end position="475"/>
    </location>
</feature>
<dbReference type="VEuPathDB" id="FungiDB:GWK60_M13343"/>
<name>A0A0W0DQ52_CANGB</name>
<evidence type="ECO:0000256" key="4">
    <source>
        <dbReference type="SAM" id="MobiDB-lite"/>
    </source>
</evidence>
<dbReference type="SUPFAM" id="SSF50978">
    <property type="entry name" value="WD40 repeat-like"/>
    <property type="match status" value="1"/>
</dbReference>
<dbReference type="SMART" id="SM00320">
    <property type="entry name" value="WD40"/>
    <property type="match status" value="5"/>
</dbReference>
<dbReference type="EMBL" id="LLZZ01000161">
    <property type="protein sequence ID" value="KTA97373.1"/>
    <property type="molecule type" value="Genomic_DNA"/>
</dbReference>
<dbReference type="GO" id="GO:0005886">
    <property type="term" value="C:plasma membrane"/>
    <property type="evidence" value="ECO:0007669"/>
    <property type="project" value="EnsemblFungi"/>
</dbReference>
<evidence type="ECO:0000256" key="1">
    <source>
        <dbReference type="ARBA" id="ARBA00009257"/>
    </source>
</evidence>
<dbReference type="SUPFAM" id="SSF48371">
    <property type="entry name" value="ARM repeat"/>
    <property type="match status" value="1"/>
</dbReference>
<gene>
    <name evidence="6" type="ordered locus">CAGL0M13409g</name>
    <name evidence="7" type="ORF">AO440_004428</name>
</gene>
<evidence type="ECO:0000259" key="5">
    <source>
        <dbReference type="SMART" id="SM01302"/>
    </source>
</evidence>
<dbReference type="Proteomes" id="UP000054886">
    <property type="component" value="Unassembled WGS sequence"/>
</dbReference>
<dbReference type="InterPro" id="IPR015943">
    <property type="entry name" value="WD40/YVTN_repeat-like_dom_sf"/>
</dbReference>
<dbReference type="GO" id="GO:0031929">
    <property type="term" value="P:TOR signaling"/>
    <property type="evidence" value="ECO:0007669"/>
    <property type="project" value="InterPro"/>
</dbReference>
<dbReference type="GO" id="GO:0030874">
    <property type="term" value="C:nucleolar chromatin"/>
    <property type="evidence" value="ECO:0007669"/>
    <property type="project" value="EnsemblFungi"/>
</dbReference>
<keyword evidence="3" id="KW-0677">Repeat</keyword>
<dbReference type="CGD" id="CAL0136857">
    <property type="gene designation" value="CAGL0M13409g"/>
</dbReference>
<dbReference type="OrthoDB" id="10262360at2759"/>
<dbReference type="GO" id="GO:0009267">
    <property type="term" value="P:cellular response to starvation"/>
    <property type="evidence" value="ECO:0007669"/>
    <property type="project" value="EnsemblFungi"/>
</dbReference>
<dbReference type="Pfam" id="PF14538">
    <property type="entry name" value="Raptor_N"/>
    <property type="match status" value="1"/>
</dbReference>
<dbReference type="GO" id="GO:0010506">
    <property type="term" value="P:regulation of autophagy"/>
    <property type="evidence" value="ECO:0007669"/>
    <property type="project" value="TreeGrafter"/>
</dbReference>
<dbReference type="PANTHER" id="PTHR12848:SF16">
    <property type="entry name" value="REGULATORY-ASSOCIATED PROTEIN OF MTOR"/>
    <property type="match status" value="1"/>
</dbReference>
<dbReference type="InterPro" id="IPR004083">
    <property type="entry name" value="Raptor"/>
</dbReference>
<dbReference type="Gene3D" id="1.25.10.10">
    <property type="entry name" value="Leucine-rich Repeat Variant"/>
    <property type="match status" value="1"/>
</dbReference>
<dbReference type="InterPro" id="IPR016024">
    <property type="entry name" value="ARM-type_fold"/>
</dbReference>
<dbReference type="GO" id="GO:0043130">
    <property type="term" value="F:ubiquitin binding"/>
    <property type="evidence" value="ECO:0007669"/>
    <property type="project" value="EnsemblFungi"/>
</dbReference>
<feature type="region of interest" description="Disordered" evidence="4">
    <location>
        <begin position="461"/>
        <end position="483"/>
    </location>
</feature>
<dbReference type="InterPro" id="IPR011989">
    <property type="entry name" value="ARM-like"/>
</dbReference>
<comment type="similarity">
    <text evidence="1">Belongs to the WD repeat RAPTOR family.</text>
</comment>
<evidence type="ECO:0000256" key="3">
    <source>
        <dbReference type="ARBA" id="ARBA00022737"/>
    </source>
</evidence>
<dbReference type="PRINTS" id="PR01547">
    <property type="entry name" value="YEAST176DUF"/>
</dbReference>
<evidence type="ECO:0000256" key="2">
    <source>
        <dbReference type="ARBA" id="ARBA00022574"/>
    </source>
</evidence>
<dbReference type="GO" id="GO:0030674">
    <property type="term" value="F:protein-macromolecule adaptor activity"/>
    <property type="evidence" value="ECO:0007669"/>
    <property type="project" value="TreeGrafter"/>
</dbReference>
<dbReference type="GO" id="GO:0030307">
    <property type="term" value="P:positive regulation of cell growth"/>
    <property type="evidence" value="ECO:0007669"/>
    <property type="project" value="TreeGrafter"/>
</dbReference>
<protein>
    <submittedName>
        <fullName evidence="7">Target of rapamycin complex 1 subunit KOG1</fullName>
    </submittedName>
</protein>
<dbReference type="PANTHER" id="PTHR12848">
    <property type="entry name" value="REGULATORY-ASSOCIATED PROTEIN OF MTOR"/>
    <property type="match status" value="1"/>
</dbReference>
<evidence type="ECO:0000313" key="8">
    <source>
        <dbReference type="Proteomes" id="UP000054886"/>
    </source>
</evidence>
<dbReference type="GO" id="GO:0031931">
    <property type="term" value="C:TORC1 complex"/>
    <property type="evidence" value="ECO:0007669"/>
    <property type="project" value="EnsemblFungi"/>
</dbReference>
<keyword evidence="2" id="KW-0853">WD repeat</keyword>
<dbReference type="VEuPathDB" id="FungiDB:GW608_M13343"/>
<evidence type="ECO:0000313" key="6">
    <source>
        <dbReference type="CGD" id="CAL0136857"/>
    </source>
</evidence>
<reference evidence="7 8" key="1">
    <citation type="submission" date="2015-10" db="EMBL/GenBank/DDBJ databases">
        <title>Draft genomes sequences of Candida glabrata isolates 1A, 1B, 2A, 2B, 3A and 3B.</title>
        <authorList>
            <person name="Haavelsrud O.E."/>
            <person name="Gaustad P."/>
        </authorList>
    </citation>
    <scope>NUCLEOTIDE SEQUENCE [LARGE SCALE GENOMIC DNA]</scope>
    <source>
        <strain evidence="7">910700640</strain>
    </source>
</reference>
<organism evidence="7 8">
    <name type="scientific">Candida glabrata</name>
    <name type="common">Yeast</name>
    <name type="synonym">Torulopsis glabrata</name>
    <dbReference type="NCBI Taxonomy" id="5478"/>
    <lineage>
        <taxon>Eukaryota</taxon>
        <taxon>Fungi</taxon>
        <taxon>Dikarya</taxon>
        <taxon>Ascomycota</taxon>
        <taxon>Saccharomycotina</taxon>
        <taxon>Saccharomycetes</taxon>
        <taxon>Saccharomycetales</taxon>
        <taxon>Saccharomycetaceae</taxon>
        <taxon>Nakaseomyces</taxon>
    </lineage>
</organism>